<dbReference type="HOGENOM" id="CLU_063440_3_3_0"/>
<protein>
    <submittedName>
        <fullName evidence="2">Putative transcriptional regulator</fullName>
    </submittedName>
</protein>
<dbReference type="InterPro" id="IPR036390">
    <property type="entry name" value="WH_DNA-bd_sf"/>
</dbReference>
<proteinExistence type="predicted"/>
<accession>L0DI43</accession>
<feature type="domain" description="Transcription regulator PadR N-terminal" evidence="1">
    <location>
        <begin position="17"/>
        <end position="93"/>
    </location>
</feature>
<dbReference type="OrthoDB" id="9808017at2"/>
<dbReference type="SUPFAM" id="SSF46785">
    <property type="entry name" value="Winged helix' DNA-binding domain"/>
    <property type="match status" value="1"/>
</dbReference>
<evidence type="ECO:0000259" key="1">
    <source>
        <dbReference type="Pfam" id="PF03551"/>
    </source>
</evidence>
<evidence type="ECO:0000313" key="3">
    <source>
        <dbReference type="Proteomes" id="UP000010798"/>
    </source>
</evidence>
<dbReference type="Gene3D" id="1.10.10.10">
    <property type="entry name" value="Winged helix-like DNA-binding domain superfamily/Winged helix DNA-binding domain"/>
    <property type="match status" value="1"/>
</dbReference>
<dbReference type="RefSeq" id="WP_015247465.1">
    <property type="nucleotide sequence ID" value="NC_019892.1"/>
</dbReference>
<gene>
    <name evidence="2" type="ordered locus">Sinac_4123</name>
</gene>
<dbReference type="PANTHER" id="PTHR33169:SF14">
    <property type="entry name" value="TRANSCRIPTIONAL REGULATOR RV3488"/>
    <property type="match status" value="1"/>
</dbReference>
<evidence type="ECO:0000313" key="2">
    <source>
        <dbReference type="EMBL" id="AGA28336.1"/>
    </source>
</evidence>
<dbReference type="Proteomes" id="UP000010798">
    <property type="component" value="Chromosome"/>
</dbReference>
<organism evidence="2 3">
    <name type="scientific">Singulisphaera acidiphila (strain ATCC BAA-1392 / DSM 18658 / VKM B-2454 / MOB10)</name>
    <dbReference type="NCBI Taxonomy" id="886293"/>
    <lineage>
        <taxon>Bacteria</taxon>
        <taxon>Pseudomonadati</taxon>
        <taxon>Planctomycetota</taxon>
        <taxon>Planctomycetia</taxon>
        <taxon>Isosphaerales</taxon>
        <taxon>Isosphaeraceae</taxon>
        <taxon>Singulisphaera</taxon>
    </lineage>
</organism>
<dbReference type="AlphaFoldDB" id="L0DI43"/>
<dbReference type="STRING" id="886293.Sinac_4123"/>
<keyword evidence="3" id="KW-1185">Reference proteome</keyword>
<dbReference type="InterPro" id="IPR052509">
    <property type="entry name" value="Metal_resp_DNA-bind_regulator"/>
</dbReference>
<dbReference type="KEGG" id="saci:Sinac_4123"/>
<dbReference type="InterPro" id="IPR005149">
    <property type="entry name" value="Tscrpt_reg_PadR_N"/>
</dbReference>
<sequence length="117" mass="13157">MEAINGDKLRGHLEALILATLERGEAHGLEILRRMEEAGSGLLLLKEGSLYPALYRLEAAGQVKAVWENEPHARRGARRRIYHLTAKGQQKLRQCREEWKTFVNTLGGILGEQALTN</sequence>
<name>L0DI43_SINAD</name>
<dbReference type="InterPro" id="IPR036388">
    <property type="entry name" value="WH-like_DNA-bd_sf"/>
</dbReference>
<dbReference type="eggNOG" id="COG1695">
    <property type="taxonomic scope" value="Bacteria"/>
</dbReference>
<dbReference type="Pfam" id="PF03551">
    <property type="entry name" value="PadR"/>
    <property type="match status" value="1"/>
</dbReference>
<dbReference type="PANTHER" id="PTHR33169">
    <property type="entry name" value="PADR-FAMILY TRANSCRIPTIONAL REGULATOR"/>
    <property type="match status" value="1"/>
</dbReference>
<reference evidence="2 3" key="1">
    <citation type="submission" date="2012-02" db="EMBL/GenBank/DDBJ databases">
        <title>Complete sequence of chromosome of Singulisphaera acidiphila DSM 18658.</title>
        <authorList>
            <consortium name="US DOE Joint Genome Institute (JGI-PGF)"/>
            <person name="Lucas S."/>
            <person name="Copeland A."/>
            <person name="Lapidus A."/>
            <person name="Glavina del Rio T."/>
            <person name="Dalin E."/>
            <person name="Tice H."/>
            <person name="Bruce D."/>
            <person name="Goodwin L."/>
            <person name="Pitluck S."/>
            <person name="Peters L."/>
            <person name="Ovchinnikova G."/>
            <person name="Chertkov O."/>
            <person name="Kyrpides N."/>
            <person name="Mavromatis K."/>
            <person name="Ivanova N."/>
            <person name="Brettin T."/>
            <person name="Detter J.C."/>
            <person name="Han C."/>
            <person name="Larimer F."/>
            <person name="Land M."/>
            <person name="Hauser L."/>
            <person name="Markowitz V."/>
            <person name="Cheng J.-F."/>
            <person name="Hugenholtz P."/>
            <person name="Woyke T."/>
            <person name="Wu D."/>
            <person name="Tindall B."/>
            <person name="Pomrenke H."/>
            <person name="Brambilla E."/>
            <person name="Klenk H.-P."/>
            <person name="Eisen J.A."/>
        </authorList>
    </citation>
    <scope>NUCLEOTIDE SEQUENCE [LARGE SCALE GENOMIC DNA]</scope>
    <source>
        <strain evidence="3">ATCC BAA-1392 / DSM 18658 / VKM B-2454 / MOB10</strain>
    </source>
</reference>
<dbReference type="EMBL" id="CP003364">
    <property type="protein sequence ID" value="AGA28336.1"/>
    <property type="molecule type" value="Genomic_DNA"/>
</dbReference>